<dbReference type="Proteomes" id="UP000309215">
    <property type="component" value="Unassembled WGS sequence"/>
</dbReference>
<dbReference type="GO" id="GO:0030198">
    <property type="term" value="P:extracellular matrix organization"/>
    <property type="evidence" value="ECO:0007669"/>
    <property type="project" value="TreeGrafter"/>
</dbReference>
<feature type="region of interest" description="Disordered" evidence="1">
    <location>
        <begin position="481"/>
        <end position="592"/>
    </location>
</feature>
<dbReference type="InterPro" id="IPR008160">
    <property type="entry name" value="Collagen"/>
</dbReference>
<protein>
    <recommendedName>
        <fullName evidence="5">Collagen-like protein</fullName>
    </recommendedName>
</protein>
<dbReference type="GO" id="GO:0030020">
    <property type="term" value="F:extracellular matrix structural constituent conferring tensile strength"/>
    <property type="evidence" value="ECO:0007669"/>
    <property type="project" value="TreeGrafter"/>
</dbReference>
<sequence>MRFRTIRRLLAATVLVGGLCATSSADAAVPLTITNQGRLFDADDAPIHGSLTVRFAIYDAPNAQTPLWSEEHKVDFDEGFYSVSLGSLVPFDKLFDGSVRYLGITIADDPELEPRAPIQSVPYALLANDVNGDIHPTSVTVNGTEVINNNGEWVGPPTGLVGPTGPQGPTGAEGAAGPVGATGVMGPVGPMGPTGAAGAVGPAGAMGPMGPAGPVGPMGPMGPAGVMGPAGPMGPMGPAGATGATGVTGAVGPMGPTGAMGPQGVAGPTGAVGPIGPQGATGAQGDVGPMGPTGAMGPQGVAGPTGAVGPIGPQGATGAQGDVGPMGPTGAMGPQGVAGPTGAVGPIGPQGATGAQGDVGPMGPTGAMGPQGAVGPTGAVGPIGPQGATGAQGGIGPMGPTGAMGPQGVAGPTGAVGPIGPQGATGAQGGIGPMGPTGAMGPQGAVGPTGAVGPIGPQGATGAVGPQGPVGATGAVGPVGATGAVGPQGPIGPTGTQGPQGTQGPIGPVGATGAVGPQGPIGPTGTQGPQGTQGPIGPAGAMGPQGPAGTAGATGAQGPAGPVGATGAQGAQGPQGAQGAQGPQGPAGSANINGTVNTVIKFTGATTGGNSSITDDATTVTTTGRFDVTGGVGTVYDTASIEVRTTATPRIAFHWPGVVASQLGMGSDGIVRTYNNPGTGYEQFAASNIHANGYLRIAAGADGGGNIRFTAANPYIVASSYIYVPGGAYFNSGTVYFEAQAQFRGGIHNDTGAALRIDGGTSGINHFPGTIGVGTANPAEQVHATGNIRSDGIVYWGNGLTRTETKDNADATGSRSGFFETSAPSNYYPNASGWQHLIDVRHSNGGNNYAMQIGGSFFDQDLWYRKTNNSGATTWLQLIGAGPRNCTAPFNAYGVTTTTNLGGITRSNTICVTPYFSQQNFNNAQNVCAALGGHITTYNEHYRILQTYGTGGQLNGDWLGNRSGDDDAYCINNTGNLTNFEGNCDKNETHWFRCAQSSNYNE</sequence>
<reference evidence="3 4" key="1">
    <citation type="submission" date="2019-04" db="EMBL/GenBank/DDBJ databases">
        <authorList>
            <person name="Li Y."/>
            <person name="Wang J."/>
        </authorList>
    </citation>
    <scope>NUCLEOTIDE SEQUENCE [LARGE SCALE GENOMIC DNA]</scope>
    <source>
        <strain evidence="3 4">DSM 14668</strain>
    </source>
</reference>
<evidence type="ECO:0000313" key="3">
    <source>
        <dbReference type="EMBL" id="TKD06419.1"/>
    </source>
</evidence>
<name>A0A4U1JAR0_9BACT</name>
<dbReference type="GO" id="GO:0005615">
    <property type="term" value="C:extracellular space"/>
    <property type="evidence" value="ECO:0007669"/>
    <property type="project" value="TreeGrafter"/>
</dbReference>
<feature type="compositionally biased region" description="Low complexity" evidence="1">
    <location>
        <begin position="517"/>
        <end position="588"/>
    </location>
</feature>
<feature type="compositionally biased region" description="Low complexity" evidence="1">
    <location>
        <begin position="481"/>
        <end position="509"/>
    </location>
</feature>
<keyword evidence="2" id="KW-0732">Signal</keyword>
<evidence type="ECO:0000256" key="2">
    <source>
        <dbReference type="SAM" id="SignalP"/>
    </source>
</evidence>
<dbReference type="Gene3D" id="1.20.5.320">
    <property type="entry name" value="6-Phosphogluconate Dehydrogenase, domain 3"/>
    <property type="match status" value="1"/>
</dbReference>
<organism evidence="3 4">
    <name type="scientific">Polyangium fumosum</name>
    <dbReference type="NCBI Taxonomy" id="889272"/>
    <lineage>
        <taxon>Bacteria</taxon>
        <taxon>Pseudomonadati</taxon>
        <taxon>Myxococcota</taxon>
        <taxon>Polyangia</taxon>
        <taxon>Polyangiales</taxon>
        <taxon>Polyangiaceae</taxon>
        <taxon>Polyangium</taxon>
    </lineage>
</organism>
<dbReference type="PANTHER" id="PTHR24023:SF1095">
    <property type="entry name" value="EGF-LIKE DOMAIN-CONTAINING PROTEIN"/>
    <property type="match status" value="1"/>
</dbReference>
<proteinExistence type="predicted"/>
<gene>
    <name evidence="3" type="ORF">E8A74_19570</name>
</gene>
<evidence type="ECO:0008006" key="5">
    <source>
        <dbReference type="Google" id="ProtNLM"/>
    </source>
</evidence>
<comment type="caution">
    <text evidence="3">The sequence shown here is derived from an EMBL/GenBank/DDBJ whole genome shotgun (WGS) entry which is preliminary data.</text>
</comment>
<dbReference type="EMBL" id="SSMQ01000019">
    <property type="protein sequence ID" value="TKD06419.1"/>
    <property type="molecule type" value="Genomic_DNA"/>
</dbReference>
<keyword evidence="4" id="KW-1185">Reference proteome</keyword>
<evidence type="ECO:0000313" key="4">
    <source>
        <dbReference type="Proteomes" id="UP000309215"/>
    </source>
</evidence>
<dbReference type="AlphaFoldDB" id="A0A4U1JAR0"/>
<feature type="region of interest" description="Disordered" evidence="1">
    <location>
        <begin position="291"/>
        <end position="391"/>
    </location>
</feature>
<feature type="signal peptide" evidence="2">
    <location>
        <begin position="1"/>
        <end position="27"/>
    </location>
</feature>
<evidence type="ECO:0000256" key="1">
    <source>
        <dbReference type="SAM" id="MobiDB-lite"/>
    </source>
</evidence>
<dbReference type="OrthoDB" id="5526693at2"/>
<accession>A0A4U1JAR0</accession>
<dbReference type="GO" id="GO:0031012">
    <property type="term" value="C:extracellular matrix"/>
    <property type="evidence" value="ECO:0007669"/>
    <property type="project" value="TreeGrafter"/>
</dbReference>
<dbReference type="InterPro" id="IPR050149">
    <property type="entry name" value="Collagen_superfamily"/>
</dbReference>
<dbReference type="Pfam" id="PF01391">
    <property type="entry name" value="Collagen"/>
    <property type="match status" value="2"/>
</dbReference>
<feature type="chain" id="PRO_5020428777" description="Collagen-like protein" evidence="2">
    <location>
        <begin position="28"/>
        <end position="1002"/>
    </location>
</feature>
<dbReference type="PANTHER" id="PTHR24023">
    <property type="entry name" value="COLLAGEN ALPHA"/>
    <property type="match status" value="1"/>
</dbReference>